<proteinExistence type="predicted"/>
<evidence type="ECO:0000313" key="2">
    <source>
        <dbReference type="Proteomes" id="UP000316759"/>
    </source>
</evidence>
<organism evidence="1 2">
    <name type="scientific">Fasciola gigantica</name>
    <name type="common">Giant liver fluke</name>
    <dbReference type="NCBI Taxonomy" id="46835"/>
    <lineage>
        <taxon>Eukaryota</taxon>
        <taxon>Metazoa</taxon>
        <taxon>Spiralia</taxon>
        <taxon>Lophotrochozoa</taxon>
        <taxon>Platyhelminthes</taxon>
        <taxon>Trematoda</taxon>
        <taxon>Digenea</taxon>
        <taxon>Plagiorchiida</taxon>
        <taxon>Echinostomata</taxon>
        <taxon>Echinostomatoidea</taxon>
        <taxon>Fasciolidae</taxon>
        <taxon>Fasciola</taxon>
    </lineage>
</organism>
<keyword evidence="2" id="KW-1185">Reference proteome</keyword>
<dbReference type="EMBL" id="SUNJ01001650">
    <property type="protein sequence ID" value="TPP66567.1"/>
    <property type="molecule type" value="Genomic_DNA"/>
</dbReference>
<protein>
    <submittedName>
        <fullName evidence="1">Uncharacterized protein</fullName>
    </submittedName>
</protein>
<accession>A0A504Z784</accession>
<dbReference type="OrthoDB" id="6243248at2759"/>
<reference evidence="1 2" key="1">
    <citation type="submission" date="2019-04" db="EMBL/GenBank/DDBJ databases">
        <title>Annotation for the trematode Fasciola gigantica.</title>
        <authorList>
            <person name="Choi Y.-J."/>
        </authorList>
    </citation>
    <scope>NUCLEOTIDE SEQUENCE [LARGE SCALE GENOMIC DNA]</scope>
    <source>
        <strain evidence="1">Uganda_cow_1</strain>
    </source>
</reference>
<name>A0A504Z784_FASGI</name>
<comment type="caution">
    <text evidence="1">The sequence shown here is derived from an EMBL/GenBank/DDBJ whole genome shotgun (WGS) entry which is preliminary data.</text>
</comment>
<dbReference type="AlphaFoldDB" id="A0A504Z784"/>
<dbReference type="Proteomes" id="UP000316759">
    <property type="component" value="Unassembled WGS sequence"/>
</dbReference>
<sequence>MSYTLIGKRLIWKENIFRLTNSKMTDRFERKASSSDLLSRLKARKVLGVGECSGTTTVSKASYFETIHCHKSPERSRA</sequence>
<evidence type="ECO:0000313" key="1">
    <source>
        <dbReference type="EMBL" id="TPP66567.1"/>
    </source>
</evidence>
<gene>
    <name evidence="1" type="ORF">FGIG_06858</name>
</gene>